<dbReference type="GO" id="GO:0007165">
    <property type="term" value="P:signal transduction"/>
    <property type="evidence" value="ECO:0007669"/>
    <property type="project" value="UniProtKB-KW"/>
</dbReference>
<dbReference type="GO" id="GO:0004888">
    <property type="term" value="F:transmembrane signaling receptor activity"/>
    <property type="evidence" value="ECO:0007669"/>
    <property type="project" value="InterPro"/>
</dbReference>
<name>A0A939HCE0_9CLOT</name>
<dbReference type="RefSeq" id="WP_207599912.1">
    <property type="nucleotide sequence ID" value="NZ_JAFNJU010000007.1"/>
</dbReference>
<dbReference type="InterPro" id="IPR004089">
    <property type="entry name" value="MCPsignal_dom"/>
</dbReference>
<gene>
    <name evidence="7" type="ORF">J3A84_10145</name>
</gene>
<dbReference type="PANTHER" id="PTHR32089:SF112">
    <property type="entry name" value="LYSOZYME-LIKE PROTEIN-RELATED"/>
    <property type="match status" value="1"/>
</dbReference>
<organism evidence="7 8">
    <name type="scientific">Proteiniclasticum aestuarii</name>
    <dbReference type="NCBI Taxonomy" id="2817862"/>
    <lineage>
        <taxon>Bacteria</taxon>
        <taxon>Bacillati</taxon>
        <taxon>Bacillota</taxon>
        <taxon>Clostridia</taxon>
        <taxon>Eubacteriales</taxon>
        <taxon>Clostridiaceae</taxon>
        <taxon>Proteiniclasticum</taxon>
    </lineage>
</organism>
<protein>
    <submittedName>
        <fullName evidence="7">CZB domain-containing protein</fullName>
    </submittedName>
</protein>
<dbReference type="GO" id="GO:0016020">
    <property type="term" value="C:membrane"/>
    <property type="evidence" value="ECO:0007669"/>
    <property type="project" value="InterPro"/>
</dbReference>
<evidence type="ECO:0000256" key="5">
    <source>
        <dbReference type="SAM" id="MobiDB-lite"/>
    </source>
</evidence>
<dbReference type="InterPro" id="IPR025991">
    <property type="entry name" value="Chemoreceptor_zinc-bind_dom"/>
</dbReference>
<evidence type="ECO:0000256" key="3">
    <source>
        <dbReference type="PROSITE-ProRule" id="PRU00284"/>
    </source>
</evidence>
<evidence type="ECO:0000256" key="2">
    <source>
        <dbReference type="ARBA" id="ARBA00029447"/>
    </source>
</evidence>
<dbReference type="EMBL" id="JAFNJU010000007">
    <property type="protein sequence ID" value="MBO1265391.1"/>
    <property type="molecule type" value="Genomic_DNA"/>
</dbReference>
<evidence type="ECO:0000313" key="7">
    <source>
        <dbReference type="EMBL" id="MBO1265391.1"/>
    </source>
</evidence>
<dbReference type="Proteomes" id="UP000664218">
    <property type="component" value="Unassembled WGS sequence"/>
</dbReference>
<dbReference type="AlphaFoldDB" id="A0A939HCE0"/>
<evidence type="ECO:0000259" key="6">
    <source>
        <dbReference type="PROSITE" id="PS50111"/>
    </source>
</evidence>
<evidence type="ECO:0000256" key="4">
    <source>
        <dbReference type="SAM" id="Coils"/>
    </source>
</evidence>
<comment type="similarity">
    <text evidence="2">Belongs to the methyl-accepting chemotaxis (MCP) protein family.</text>
</comment>
<feature type="region of interest" description="Disordered" evidence="5">
    <location>
        <begin position="1"/>
        <end position="29"/>
    </location>
</feature>
<keyword evidence="8" id="KW-1185">Reference proteome</keyword>
<dbReference type="InterPro" id="IPR004090">
    <property type="entry name" value="Chemotax_Me-accpt_rcpt"/>
</dbReference>
<dbReference type="SMART" id="SM00283">
    <property type="entry name" value="MA"/>
    <property type="match status" value="1"/>
</dbReference>
<proteinExistence type="inferred from homology"/>
<feature type="coiled-coil region" evidence="4">
    <location>
        <begin position="199"/>
        <end position="226"/>
    </location>
</feature>
<keyword evidence="1 3" id="KW-0807">Transducer</keyword>
<reference evidence="7" key="1">
    <citation type="submission" date="2021-03" db="EMBL/GenBank/DDBJ databases">
        <title>Proteiniclasticum marinus sp. nov., isolated from tidal flat sediment.</title>
        <authorList>
            <person name="Namirimu T."/>
            <person name="Yang J.-A."/>
            <person name="Yang S.-H."/>
            <person name="Kim Y.-J."/>
            <person name="Kwon K.K."/>
        </authorList>
    </citation>
    <scope>NUCLEOTIDE SEQUENCE</scope>
    <source>
        <strain evidence="7">SCR006</strain>
    </source>
</reference>
<dbReference type="Gene3D" id="1.20.120.30">
    <property type="entry name" value="Aspartate receptor, ligand-binding domain"/>
    <property type="match status" value="1"/>
</dbReference>
<accession>A0A939HCE0</accession>
<comment type="caution">
    <text evidence="7">The sequence shown here is derived from an EMBL/GenBank/DDBJ whole genome shotgun (WGS) entry which is preliminary data.</text>
</comment>
<sequence length="433" mass="47774">MFKKKRATKETEGQLQAAAQNNSDQNRHQDILEDKEKCIVSTMSVVNDLLQYMTSLDYVREMIMDANAQAEMIQTVAASSEEMAAATEDISNFVQKSSDNMRAASRETDAALDKVEKTFSGVEENISEIDGVKGIMAEVTEETVKINELVNVIKSVADQTNLLSLNASIEAARAGENGRGFAVVANEIKKLAESTKEQVDIIRKIVDGLNEKIERASSEIDRVVNSFADSRDSINEATSGIFQISGIMSTVESSFTSISANVEEQTATTQEIAANIMEINEKSAVLKEKAHHTGQSFYDISQRIDEVRLNALAYASTKDPKTLIDLAITDHLMWKWRIYNMILGYVTLDTSTVGDHSSCRLGKWIATLDLSVHNVKSLVVGIEKPHIDIHKGAKKAIEAYESGNIEAAERLLKDIEINSSLVVNHLSELKKII</sequence>
<evidence type="ECO:0000256" key="1">
    <source>
        <dbReference type="ARBA" id="ARBA00023224"/>
    </source>
</evidence>
<dbReference type="GO" id="GO:0006935">
    <property type="term" value="P:chemotaxis"/>
    <property type="evidence" value="ECO:0007669"/>
    <property type="project" value="InterPro"/>
</dbReference>
<keyword evidence="4" id="KW-0175">Coiled coil</keyword>
<feature type="compositionally biased region" description="Polar residues" evidence="5">
    <location>
        <begin position="13"/>
        <end position="24"/>
    </location>
</feature>
<dbReference type="Pfam" id="PF13682">
    <property type="entry name" value="CZB"/>
    <property type="match status" value="1"/>
</dbReference>
<dbReference type="Gene3D" id="1.10.287.950">
    <property type="entry name" value="Methyl-accepting chemotaxis protein"/>
    <property type="match status" value="1"/>
</dbReference>
<feature type="domain" description="Methyl-accepting transducer" evidence="6">
    <location>
        <begin position="59"/>
        <end position="280"/>
    </location>
</feature>
<dbReference type="Pfam" id="PF00015">
    <property type="entry name" value="MCPsignal"/>
    <property type="match status" value="1"/>
</dbReference>
<dbReference type="PROSITE" id="PS50111">
    <property type="entry name" value="CHEMOTAXIS_TRANSDUC_2"/>
    <property type="match status" value="1"/>
</dbReference>
<dbReference type="SUPFAM" id="SSF58104">
    <property type="entry name" value="Methyl-accepting chemotaxis protein (MCP) signaling domain"/>
    <property type="match status" value="1"/>
</dbReference>
<evidence type="ECO:0000313" key="8">
    <source>
        <dbReference type="Proteomes" id="UP000664218"/>
    </source>
</evidence>
<dbReference type="PANTHER" id="PTHR32089">
    <property type="entry name" value="METHYL-ACCEPTING CHEMOTAXIS PROTEIN MCPB"/>
    <property type="match status" value="1"/>
</dbReference>
<dbReference type="PRINTS" id="PR00260">
    <property type="entry name" value="CHEMTRNSDUCR"/>
</dbReference>